<dbReference type="OrthoDB" id="449382at2759"/>
<dbReference type="AlphaFoldDB" id="A0A8H6UE13"/>
<name>A0A8H6UE13_9EURO</name>
<dbReference type="GO" id="GO:0004721">
    <property type="term" value="F:phosphoprotein phosphatase activity"/>
    <property type="evidence" value="ECO:0007669"/>
    <property type="project" value="InterPro"/>
</dbReference>
<protein>
    <submittedName>
        <fullName evidence="1">Uncharacterized protein</fullName>
    </submittedName>
</protein>
<dbReference type="SUPFAM" id="SSF52799">
    <property type="entry name" value="(Phosphotyrosine protein) phosphatases II"/>
    <property type="match status" value="1"/>
</dbReference>
<evidence type="ECO:0000313" key="1">
    <source>
        <dbReference type="EMBL" id="KAF7118251.1"/>
    </source>
</evidence>
<organism evidence="1 3">
    <name type="scientific">Aspergillus hiratsukae</name>
    <dbReference type="NCBI Taxonomy" id="1194566"/>
    <lineage>
        <taxon>Eukaryota</taxon>
        <taxon>Fungi</taxon>
        <taxon>Dikarya</taxon>
        <taxon>Ascomycota</taxon>
        <taxon>Pezizomycotina</taxon>
        <taxon>Eurotiomycetes</taxon>
        <taxon>Eurotiomycetidae</taxon>
        <taxon>Eurotiales</taxon>
        <taxon>Aspergillaceae</taxon>
        <taxon>Aspergillus</taxon>
        <taxon>Aspergillus subgen. Fumigati</taxon>
    </lineage>
</organism>
<reference evidence="1" key="1">
    <citation type="submission" date="2020-06" db="EMBL/GenBank/DDBJ databases">
        <title>Draft genome sequences of strains closely related to Aspergillus parafelis and Aspergillus hiratsukae.</title>
        <authorList>
            <person name="Dos Santos R.A.C."/>
            <person name="Rivero-Menendez O."/>
            <person name="Steenwyk J.L."/>
            <person name="Mead M.E."/>
            <person name="Goldman G.H."/>
            <person name="Alastruey-Izquierdo A."/>
            <person name="Rokas A."/>
        </authorList>
    </citation>
    <scope>NUCLEOTIDE SEQUENCE</scope>
    <source>
        <strain evidence="1">CNM-CM5793</strain>
        <strain evidence="2">CNM-CM6106</strain>
    </source>
</reference>
<dbReference type="Proteomes" id="UP000662466">
    <property type="component" value="Unassembled WGS sequence"/>
</dbReference>
<dbReference type="Gene3D" id="3.90.190.10">
    <property type="entry name" value="Protein tyrosine phosphatase superfamily"/>
    <property type="match status" value="1"/>
</dbReference>
<dbReference type="EMBL" id="JACBAF010002291">
    <property type="protein sequence ID" value="KAF7158363.1"/>
    <property type="molecule type" value="Genomic_DNA"/>
</dbReference>
<proteinExistence type="predicted"/>
<dbReference type="InterPro" id="IPR026893">
    <property type="entry name" value="Tyr/Ser_Pase_IphP-type"/>
</dbReference>
<keyword evidence="3" id="KW-1185">Reference proteome</keyword>
<accession>A0A8H6UE13</accession>
<comment type="caution">
    <text evidence="1">The sequence shown here is derived from an EMBL/GenBank/DDBJ whole genome shotgun (WGS) entry which is preliminary data.</text>
</comment>
<gene>
    <name evidence="1" type="ORF">CNMCM5793_007657</name>
    <name evidence="2" type="ORF">CNMCM6106_004859</name>
</gene>
<evidence type="ECO:0000313" key="2">
    <source>
        <dbReference type="EMBL" id="KAF7158363.1"/>
    </source>
</evidence>
<dbReference type="EMBL" id="JACBAD010002073">
    <property type="protein sequence ID" value="KAF7118251.1"/>
    <property type="molecule type" value="Genomic_DNA"/>
</dbReference>
<sequence length="184" mass="20303">MRSNRSMGSITASPAAPDLELADFIDIDIDQPISLEALTRILSKPPFRIVEGGFNIRLPEQVKLFWQPQIRTPAPGILSNFAANNDNDAYRDMCSSELIARDYALTRVGIETEYLVRSLQQAWPECAAGAVGFKEFSDTTASYMMAFLGAVKVKYGGMEKFVVDVIGMSKADVEALWTVLRGKS</sequence>
<dbReference type="InterPro" id="IPR029021">
    <property type="entry name" value="Prot-tyrosine_phosphatase-like"/>
</dbReference>
<evidence type="ECO:0000313" key="3">
    <source>
        <dbReference type="Proteomes" id="UP000630445"/>
    </source>
</evidence>
<dbReference type="Pfam" id="PF13350">
    <property type="entry name" value="Y_phosphatase3"/>
    <property type="match status" value="1"/>
</dbReference>
<dbReference type="Proteomes" id="UP000630445">
    <property type="component" value="Unassembled WGS sequence"/>
</dbReference>